<reference evidence="3 4" key="1">
    <citation type="submission" date="2022-03" db="EMBL/GenBank/DDBJ databases">
        <authorList>
            <person name="Macdonald S."/>
            <person name="Ahmed S."/>
            <person name="Newling K."/>
        </authorList>
    </citation>
    <scope>NUCLEOTIDE SEQUENCE [LARGE SCALE GENOMIC DNA]</scope>
</reference>
<evidence type="ECO:0000313" key="4">
    <source>
        <dbReference type="Proteomes" id="UP001642260"/>
    </source>
</evidence>
<keyword evidence="1" id="KW-1133">Transmembrane helix</keyword>
<comment type="caution">
    <text evidence="3">The sequence shown here is derived from an EMBL/GenBank/DDBJ whole genome shotgun (WGS) entry which is preliminary data.</text>
</comment>
<accession>A0ABC8KLC7</accession>
<keyword evidence="1" id="KW-0472">Membrane</keyword>
<evidence type="ECO:0000256" key="1">
    <source>
        <dbReference type="SAM" id="Phobius"/>
    </source>
</evidence>
<keyword evidence="2" id="KW-0732">Signal</keyword>
<dbReference type="AlphaFoldDB" id="A0ABC8KLC7"/>
<dbReference type="EMBL" id="CAKOAT010264267">
    <property type="protein sequence ID" value="CAH8359516.1"/>
    <property type="molecule type" value="Genomic_DNA"/>
</dbReference>
<feature type="chain" id="PRO_5044802409" evidence="2">
    <location>
        <begin position="24"/>
        <end position="79"/>
    </location>
</feature>
<dbReference type="Proteomes" id="UP001642260">
    <property type="component" value="Unassembled WGS sequence"/>
</dbReference>
<keyword evidence="1" id="KW-0812">Transmembrane</keyword>
<feature type="signal peptide" evidence="2">
    <location>
        <begin position="1"/>
        <end position="23"/>
    </location>
</feature>
<sequence>MVICVMLLFFRSIFLAGSHGGYASCNGRKPSSQWMLHIAFAFGLACMTIAFVTTWWIPLIINFVWNRNIAGVSVQSDEY</sequence>
<feature type="transmembrane region" description="Helical" evidence="1">
    <location>
        <begin position="33"/>
        <end position="57"/>
    </location>
</feature>
<protein>
    <submittedName>
        <fullName evidence="3">Uncharacterized protein</fullName>
    </submittedName>
</protein>
<evidence type="ECO:0000313" key="3">
    <source>
        <dbReference type="EMBL" id="CAH8359516.1"/>
    </source>
</evidence>
<evidence type="ECO:0000256" key="2">
    <source>
        <dbReference type="SAM" id="SignalP"/>
    </source>
</evidence>
<keyword evidence="4" id="KW-1185">Reference proteome</keyword>
<gene>
    <name evidence="3" type="ORF">ERUC_LOCUS25272</name>
</gene>
<name>A0ABC8KLC7_ERUVS</name>
<proteinExistence type="predicted"/>
<organism evidence="3 4">
    <name type="scientific">Eruca vesicaria subsp. sativa</name>
    <name type="common">Garden rocket</name>
    <name type="synonym">Eruca sativa</name>
    <dbReference type="NCBI Taxonomy" id="29727"/>
    <lineage>
        <taxon>Eukaryota</taxon>
        <taxon>Viridiplantae</taxon>
        <taxon>Streptophyta</taxon>
        <taxon>Embryophyta</taxon>
        <taxon>Tracheophyta</taxon>
        <taxon>Spermatophyta</taxon>
        <taxon>Magnoliopsida</taxon>
        <taxon>eudicotyledons</taxon>
        <taxon>Gunneridae</taxon>
        <taxon>Pentapetalae</taxon>
        <taxon>rosids</taxon>
        <taxon>malvids</taxon>
        <taxon>Brassicales</taxon>
        <taxon>Brassicaceae</taxon>
        <taxon>Brassiceae</taxon>
        <taxon>Eruca</taxon>
    </lineage>
</organism>